<organism evidence="7 8">
    <name type="scientific">Kineococcus gynurae</name>
    <dbReference type="NCBI Taxonomy" id="452979"/>
    <lineage>
        <taxon>Bacteria</taxon>
        <taxon>Bacillati</taxon>
        <taxon>Actinomycetota</taxon>
        <taxon>Actinomycetes</taxon>
        <taxon>Kineosporiales</taxon>
        <taxon>Kineosporiaceae</taxon>
        <taxon>Kineococcus</taxon>
    </lineage>
</organism>
<dbReference type="Pfam" id="PF08281">
    <property type="entry name" value="Sigma70_r4_2"/>
    <property type="match status" value="1"/>
</dbReference>
<dbReference type="Gene3D" id="1.10.1740.10">
    <property type="match status" value="1"/>
</dbReference>
<dbReference type="InterPro" id="IPR036388">
    <property type="entry name" value="WH-like_DNA-bd_sf"/>
</dbReference>
<dbReference type="NCBIfam" id="TIGR02937">
    <property type="entry name" value="sigma70-ECF"/>
    <property type="match status" value="1"/>
</dbReference>
<feature type="domain" description="RNA polymerase sigma factor 70 region 4 type 2" evidence="6">
    <location>
        <begin position="120"/>
        <end position="172"/>
    </location>
</feature>
<evidence type="ECO:0000256" key="5">
    <source>
        <dbReference type="SAM" id="MobiDB-lite"/>
    </source>
</evidence>
<evidence type="ECO:0000313" key="8">
    <source>
        <dbReference type="Proteomes" id="UP001589748"/>
    </source>
</evidence>
<accession>A0ABV5LTP3</accession>
<evidence type="ECO:0000313" key="7">
    <source>
        <dbReference type="EMBL" id="MFB9377443.1"/>
    </source>
</evidence>
<sequence length="182" mass="20036">MRPPDPAVENDRRERFATLADAAVEPVRRYLARRTDPTTAEDVLSETLLVCWRRVEEVPAEAPVAWAIGVARLCLANAHRAERRRDRLTRRVGLVDPPTQRVPGPGESDDGAEDAARDAERVVAALAGLGEKDAEVLRLWAWDELTQSGIAAVLGISISAAGVRLHRAKKRLRARLSEDGRP</sequence>
<reference evidence="7 8" key="1">
    <citation type="submission" date="2024-09" db="EMBL/GenBank/DDBJ databases">
        <authorList>
            <person name="Sun Q."/>
            <person name="Mori K."/>
        </authorList>
    </citation>
    <scope>NUCLEOTIDE SEQUENCE [LARGE SCALE GENOMIC DNA]</scope>
    <source>
        <strain evidence="7 8">TISTR 1856</strain>
    </source>
</reference>
<dbReference type="InterPro" id="IPR039425">
    <property type="entry name" value="RNA_pol_sigma-70-like"/>
</dbReference>
<comment type="caution">
    <text evidence="7">The sequence shown here is derived from an EMBL/GenBank/DDBJ whole genome shotgun (WGS) entry which is preliminary data.</text>
</comment>
<evidence type="ECO:0000259" key="6">
    <source>
        <dbReference type="Pfam" id="PF08281"/>
    </source>
</evidence>
<proteinExistence type="inferred from homology"/>
<dbReference type="EMBL" id="JBHMDM010000005">
    <property type="protein sequence ID" value="MFB9377443.1"/>
    <property type="molecule type" value="Genomic_DNA"/>
</dbReference>
<dbReference type="SUPFAM" id="SSF88659">
    <property type="entry name" value="Sigma3 and sigma4 domains of RNA polymerase sigma factors"/>
    <property type="match status" value="1"/>
</dbReference>
<evidence type="ECO:0000256" key="2">
    <source>
        <dbReference type="ARBA" id="ARBA00023015"/>
    </source>
</evidence>
<dbReference type="InterPro" id="IPR013249">
    <property type="entry name" value="RNA_pol_sigma70_r4_t2"/>
</dbReference>
<keyword evidence="8" id="KW-1185">Reference proteome</keyword>
<dbReference type="PANTHER" id="PTHR43133:SF25">
    <property type="entry name" value="RNA POLYMERASE SIGMA FACTOR RFAY-RELATED"/>
    <property type="match status" value="1"/>
</dbReference>
<feature type="region of interest" description="Disordered" evidence="5">
    <location>
        <begin position="95"/>
        <end position="117"/>
    </location>
</feature>
<keyword evidence="2" id="KW-0805">Transcription regulation</keyword>
<keyword evidence="4" id="KW-0804">Transcription</keyword>
<dbReference type="SUPFAM" id="SSF88946">
    <property type="entry name" value="Sigma2 domain of RNA polymerase sigma factors"/>
    <property type="match status" value="1"/>
</dbReference>
<dbReference type="CDD" id="cd06171">
    <property type="entry name" value="Sigma70_r4"/>
    <property type="match status" value="1"/>
</dbReference>
<dbReference type="InterPro" id="IPR013324">
    <property type="entry name" value="RNA_pol_sigma_r3/r4-like"/>
</dbReference>
<dbReference type="Gene3D" id="1.10.10.10">
    <property type="entry name" value="Winged helix-like DNA-binding domain superfamily/Winged helix DNA-binding domain"/>
    <property type="match status" value="1"/>
</dbReference>
<name>A0ABV5LTP3_9ACTN</name>
<comment type="similarity">
    <text evidence="1">Belongs to the sigma-70 factor family. ECF subfamily.</text>
</comment>
<protein>
    <submittedName>
        <fullName evidence="7">RNA polymerase sigma factor</fullName>
    </submittedName>
</protein>
<keyword evidence="3" id="KW-0731">Sigma factor</keyword>
<dbReference type="InterPro" id="IPR014284">
    <property type="entry name" value="RNA_pol_sigma-70_dom"/>
</dbReference>
<dbReference type="PANTHER" id="PTHR43133">
    <property type="entry name" value="RNA POLYMERASE ECF-TYPE SIGMA FACTO"/>
    <property type="match status" value="1"/>
</dbReference>
<gene>
    <name evidence="7" type="ORF">ACFFVI_10720</name>
</gene>
<dbReference type="InterPro" id="IPR013325">
    <property type="entry name" value="RNA_pol_sigma_r2"/>
</dbReference>
<evidence type="ECO:0000256" key="1">
    <source>
        <dbReference type="ARBA" id="ARBA00010641"/>
    </source>
</evidence>
<dbReference type="RefSeq" id="WP_380139079.1">
    <property type="nucleotide sequence ID" value="NZ_JBHLUI010000010.1"/>
</dbReference>
<evidence type="ECO:0000256" key="4">
    <source>
        <dbReference type="ARBA" id="ARBA00023163"/>
    </source>
</evidence>
<dbReference type="Proteomes" id="UP001589748">
    <property type="component" value="Unassembled WGS sequence"/>
</dbReference>
<evidence type="ECO:0000256" key="3">
    <source>
        <dbReference type="ARBA" id="ARBA00023082"/>
    </source>
</evidence>